<dbReference type="PANTHER" id="PTHR43751:SF1">
    <property type="entry name" value="SULFATASE ATSG-RELATED"/>
    <property type="match status" value="1"/>
</dbReference>
<dbReference type="Pfam" id="PF00884">
    <property type="entry name" value="Sulfatase"/>
    <property type="match status" value="1"/>
</dbReference>
<dbReference type="InterPro" id="IPR024607">
    <property type="entry name" value="Sulfatase_CS"/>
</dbReference>
<dbReference type="GO" id="GO:0047753">
    <property type="term" value="F:choline-sulfatase activity"/>
    <property type="evidence" value="ECO:0007669"/>
    <property type="project" value="UniProtKB-EC"/>
</dbReference>
<evidence type="ECO:0000259" key="3">
    <source>
        <dbReference type="Pfam" id="PF00884"/>
    </source>
</evidence>
<comment type="similarity">
    <text evidence="1">Belongs to the sulfatase family.</text>
</comment>
<proteinExistence type="inferred from homology"/>
<dbReference type="EC" id="3.1.6.6" evidence="4"/>
<dbReference type="InterPro" id="IPR000917">
    <property type="entry name" value="Sulfatase_N"/>
</dbReference>
<dbReference type="KEGG" id="abac:LuPra_03938"/>
<feature type="domain" description="Sulfatase N-terminal" evidence="3">
    <location>
        <begin position="40"/>
        <end position="307"/>
    </location>
</feature>
<gene>
    <name evidence="4" type="primary">betC_5</name>
    <name evidence="4" type="ORF">LuPra_03938</name>
</gene>
<name>A0A143PS85_LUTPR</name>
<evidence type="ECO:0000256" key="2">
    <source>
        <dbReference type="ARBA" id="ARBA00022801"/>
    </source>
</evidence>
<protein>
    <submittedName>
        <fullName evidence="4">Choline-sulfatase</fullName>
        <ecNumber evidence="4">3.1.6.6</ecNumber>
    </submittedName>
</protein>
<dbReference type="InterPro" id="IPR017850">
    <property type="entry name" value="Alkaline_phosphatase_core_sf"/>
</dbReference>
<organism evidence="4 5">
    <name type="scientific">Luteitalea pratensis</name>
    <dbReference type="NCBI Taxonomy" id="1855912"/>
    <lineage>
        <taxon>Bacteria</taxon>
        <taxon>Pseudomonadati</taxon>
        <taxon>Acidobacteriota</taxon>
        <taxon>Vicinamibacteria</taxon>
        <taxon>Vicinamibacterales</taxon>
        <taxon>Vicinamibacteraceae</taxon>
        <taxon>Luteitalea</taxon>
    </lineage>
</organism>
<keyword evidence="5" id="KW-1185">Reference proteome</keyword>
<dbReference type="Gene3D" id="3.40.720.10">
    <property type="entry name" value="Alkaline Phosphatase, subunit A"/>
    <property type="match status" value="1"/>
</dbReference>
<evidence type="ECO:0000313" key="4">
    <source>
        <dbReference type="EMBL" id="AMY10699.1"/>
    </source>
</evidence>
<dbReference type="EMBL" id="CP015136">
    <property type="protein sequence ID" value="AMY10699.1"/>
    <property type="molecule type" value="Genomic_DNA"/>
</dbReference>
<dbReference type="PROSITE" id="PS00523">
    <property type="entry name" value="SULFATASE_1"/>
    <property type="match status" value="1"/>
</dbReference>
<keyword evidence="2 4" id="KW-0378">Hydrolase</keyword>
<dbReference type="PANTHER" id="PTHR43751">
    <property type="entry name" value="SULFATASE"/>
    <property type="match status" value="1"/>
</dbReference>
<accession>A0A143PS85</accession>
<evidence type="ECO:0000313" key="5">
    <source>
        <dbReference type="Proteomes" id="UP000076079"/>
    </source>
</evidence>
<dbReference type="SUPFAM" id="SSF53649">
    <property type="entry name" value="Alkaline phosphatase-like"/>
    <property type="match status" value="1"/>
</dbReference>
<dbReference type="CDD" id="cd16027">
    <property type="entry name" value="SGSH"/>
    <property type="match status" value="1"/>
</dbReference>
<reference evidence="5" key="2">
    <citation type="submission" date="2016-04" db="EMBL/GenBank/DDBJ databases">
        <title>First Complete Genome Sequence of a Subdivision 6 Acidobacterium.</title>
        <authorList>
            <person name="Huang S."/>
            <person name="Vieira S."/>
            <person name="Bunk B."/>
            <person name="Riedel T."/>
            <person name="Sproeer C."/>
            <person name="Overmann J."/>
        </authorList>
    </citation>
    <scope>NUCLEOTIDE SEQUENCE [LARGE SCALE GENOMIC DNA]</scope>
    <source>
        <strain evidence="5">DSM 100886 HEG_-6_39</strain>
    </source>
</reference>
<evidence type="ECO:0000256" key="1">
    <source>
        <dbReference type="ARBA" id="ARBA00008779"/>
    </source>
</evidence>
<dbReference type="Proteomes" id="UP000076079">
    <property type="component" value="Chromosome"/>
</dbReference>
<dbReference type="PATRIC" id="fig|1813736.3.peg.4161"/>
<dbReference type="InterPro" id="IPR052701">
    <property type="entry name" value="GAG_Ulvan_Degrading_Sulfatases"/>
</dbReference>
<reference evidence="4 5" key="1">
    <citation type="journal article" date="2016" name="Genome Announc.">
        <title>First Complete Genome Sequence of a Subdivision 6 Acidobacterium Strain.</title>
        <authorList>
            <person name="Huang S."/>
            <person name="Vieira S."/>
            <person name="Bunk B."/>
            <person name="Riedel T."/>
            <person name="Sproer C."/>
            <person name="Overmann J."/>
        </authorList>
    </citation>
    <scope>NUCLEOTIDE SEQUENCE [LARGE SCALE GENOMIC DNA]</scope>
    <source>
        <strain evidence="5">DSM 100886 HEG_-6_39</strain>
    </source>
</reference>
<sequence precursor="true">MAGELAGGQMRVRSSRLVFVAAWILSLALAVSAAAQTRPPDIVVFISDDHGVLDSTVYGSRDVKTPSMDRLAKAGLTFDRAFVASPSCAPSRAALLTGLMPARNGAEANHSKPRPDLQTLPAYLQALGYEVVAFGKVAHYKYAADYGFDYFAHDTFHDDVAIARGIAWLRQRKPGKPLCILFGTNWPHVPWPEADGGDVVTSLRLPKSHVDTRQTREMRAKYYAAVSRMDTELGEVYDAARAVLGPDTFFLFSADHGAQWPFAKWTLYDAGIRTPMIAVWPGKVAAAARSDAMVSWVDLLPTLIEVGGGQAPPRLDGRSFAGVLLGRTTTHRDRIFTTHTSDPPMNVYPMRSVRTTDWKYIRNLQPSRTFTTHIDRGKPVDGAGYFASWRDKAATDPAAAAVVARYHQRPAEELYDLRADPEELQNLASDPRHAGQLRTLRAELDAWMTANGDQGRVPGEP</sequence>
<dbReference type="AlphaFoldDB" id="A0A143PS85"/>